<evidence type="ECO:0000313" key="12">
    <source>
        <dbReference type="EMBL" id="KAK8766625.1"/>
    </source>
</evidence>
<dbReference type="GO" id="GO:0007040">
    <property type="term" value="P:lysosome organization"/>
    <property type="evidence" value="ECO:0007669"/>
    <property type="project" value="TreeGrafter"/>
</dbReference>
<dbReference type="GO" id="GO:0048284">
    <property type="term" value="P:organelle fusion"/>
    <property type="evidence" value="ECO:0007669"/>
    <property type="project" value="TreeGrafter"/>
</dbReference>
<gene>
    <name evidence="12" type="ORF">V5799_006595</name>
</gene>
<evidence type="ECO:0000256" key="2">
    <source>
        <dbReference type="ARBA" id="ARBA00010454"/>
    </source>
</evidence>
<dbReference type="AlphaFoldDB" id="A0AAQ4DVY5"/>
<feature type="repeat" description="CHCR" evidence="8">
    <location>
        <begin position="647"/>
        <end position="805"/>
    </location>
</feature>
<evidence type="ECO:0000256" key="8">
    <source>
        <dbReference type="PROSITE-ProRule" id="PRU01006"/>
    </source>
</evidence>
<dbReference type="GO" id="GO:0030674">
    <property type="term" value="F:protein-macromolecule adaptor activity"/>
    <property type="evidence" value="ECO:0007669"/>
    <property type="project" value="TreeGrafter"/>
</dbReference>
<dbReference type="CDD" id="cd16462">
    <property type="entry name" value="RING-H2_Pep3p-like"/>
    <property type="match status" value="1"/>
</dbReference>
<evidence type="ECO:0000256" key="5">
    <source>
        <dbReference type="ARBA" id="ARBA00022771"/>
    </source>
</evidence>
<dbReference type="GO" id="GO:0007032">
    <property type="term" value="P:endosome organization"/>
    <property type="evidence" value="ECO:0007669"/>
    <property type="project" value="TreeGrafter"/>
</dbReference>
<comment type="similarity">
    <text evidence="2">Belongs to the VPS18 family.</text>
</comment>
<dbReference type="InterPro" id="IPR058919">
    <property type="entry name" value="Pep3/Vps18_RING_C"/>
</dbReference>
<dbReference type="SUPFAM" id="SSF57850">
    <property type="entry name" value="RING/U-box"/>
    <property type="match status" value="1"/>
</dbReference>
<dbReference type="EMBL" id="JARKHS020026173">
    <property type="protein sequence ID" value="KAK8766625.1"/>
    <property type="molecule type" value="Genomic_DNA"/>
</dbReference>
<dbReference type="GO" id="GO:0008333">
    <property type="term" value="P:endosome to lysosome transport"/>
    <property type="evidence" value="ECO:0007669"/>
    <property type="project" value="TreeGrafter"/>
</dbReference>
<sequence length="1003" mass="114554">MASLFDQYEEVTSQSAGYLGSAGRSAFPELTTGYINASLEMEVPIFKKTRITFTPQHPITHLVVSNQILVLAMANKCLLRIAITNPNNPHEVDLIRSLGDKGHTAKIYQMFLDPLGRHLLVSVVHSDGETFFDNCYLHQNAPKAQSLAKLKGHVISAVGWNYDNPPESNSTSYILVGTTKGMVFETELAAADDRFFLQGSPERYCKMVYQLGPDQTLGPIMGLEVRRFIPRSSDQRCFIILTTPRRIYQFVGVCAPSGEQPVLLRVFTSADHVLDRCKEIPSDLKYSCLQLFSPSLVEPAKKFGLMLEPGIYCGDIVVPAIDSDAKDVIFNASLLEYPDMKAHENERGRPLSMVLTEFHTLVLFSDRLRAYCLLNEELVFEDIFPEMYGRAGGIARDPVHGTIWAFSELAVYRYKVTDEDRNVWEVYLKSCQYELAKKHCKGDPQKLDQVLTKHAEDLFKKKEYVRSAELYAQTRASFEEVSLKFLQCAEEDNEDSLRRFLSQKLRGLRTADKTQTTVITFWLIELFLNRLGTLRTAGRQNEGTYLNLATEFRGLLEEPKVAECVSNNRSAVYKLIAKHGEENILIDFANIMKDGRTDFERVIQYHLQNKNYVAALEVLTRQNNPELVYQFSPTLVQSIPQKAVDMWIAQEKRLDPARLIPALVQYDNIKDRSQGCEAIRYLEFCVYKLGSRDEAIHNYLLALYARLEPDKLMRYLDIEGQDQATVPYDLKYALRVCSELDLTRACVHIYTTMELYEEAVDLALKVDIDLAKLNADKPENNEELRKKLWLKIAQHVVTEQKDIKRAMEFLQECDLIKIEDILPFFDEFVRIDHFKEAICASLEEYNNHIEGLKAEMEEATRSAKEIRAEIQAFRNKYAVAHSDEKCALCEYAVMNQGFYLFPCGHMFHSECLSAEVQQHSLPAKANRIEDIHRQLAMLSGRDDSASLSSAAGLPSLTTREKLMNELDDLIASECLFCGEIAIRSVDEPFINPEDYEEVMNDWR</sequence>
<comment type="caution">
    <text evidence="12">The sequence shown here is derived from an EMBL/GenBank/DDBJ whole genome shotgun (WGS) entry which is preliminary data.</text>
</comment>
<keyword evidence="6" id="KW-0862">Zinc</keyword>
<dbReference type="GO" id="GO:0031902">
    <property type="term" value="C:late endosome membrane"/>
    <property type="evidence" value="ECO:0007669"/>
    <property type="project" value="UniProtKB-SubCell"/>
</dbReference>
<evidence type="ECO:0000313" key="13">
    <source>
        <dbReference type="Proteomes" id="UP001321473"/>
    </source>
</evidence>
<dbReference type="GO" id="GO:0006886">
    <property type="term" value="P:intracellular protein transport"/>
    <property type="evidence" value="ECO:0007669"/>
    <property type="project" value="UniProtKB-UniRule"/>
</dbReference>
<feature type="coiled-coil region" evidence="9">
    <location>
        <begin position="835"/>
        <end position="876"/>
    </location>
</feature>
<evidence type="ECO:0000259" key="10">
    <source>
        <dbReference type="Pfam" id="PF05131"/>
    </source>
</evidence>
<keyword evidence="13" id="KW-1185">Reference proteome</keyword>
<evidence type="ECO:0000256" key="6">
    <source>
        <dbReference type="ARBA" id="ARBA00022833"/>
    </source>
</evidence>
<dbReference type="PANTHER" id="PTHR23323">
    <property type="entry name" value="VACUOLAR PROTEIN SORTING-ASSOCIATED PROTEIN"/>
    <property type="match status" value="1"/>
</dbReference>
<dbReference type="Proteomes" id="UP001321473">
    <property type="component" value="Unassembled WGS sequence"/>
</dbReference>
<protein>
    <recommendedName>
        <fullName evidence="3">Vacuolar protein sorting-associated protein 18 homolog</fullName>
    </recommendedName>
</protein>
<dbReference type="GO" id="GO:0030897">
    <property type="term" value="C:HOPS complex"/>
    <property type="evidence" value="ECO:0007669"/>
    <property type="project" value="TreeGrafter"/>
</dbReference>
<evidence type="ECO:0000256" key="7">
    <source>
        <dbReference type="ARBA" id="ARBA00023136"/>
    </source>
</evidence>
<evidence type="ECO:0000259" key="11">
    <source>
        <dbReference type="Pfam" id="PF26148"/>
    </source>
</evidence>
<evidence type="ECO:0000256" key="1">
    <source>
        <dbReference type="ARBA" id="ARBA00004492"/>
    </source>
</evidence>
<dbReference type="Pfam" id="PF26148">
    <property type="entry name" value="VPS18_RING_C"/>
    <property type="match status" value="1"/>
</dbReference>
<reference evidence="12 13" key="1">
    <citation type="journal article" date="2023" name="Arcadia Sci">
        <title>De novo assembly of a long-read Amblyomma americanum tick genome.</title>
        <authorList>
            <person name="Chou S."/>
            <person name="Poskanzer K.E."/>
            <person name="Rollins M."/>
            <person name="Thuy-Boun P.S."/>
        </authorList>
    </citation>
    <scope>NUCLEOTIDE SEQUENCE [LARGE SCALE GENOMIC DNA]</scope>
    <source>
        <strain evidence="12">F_SG_1</strain>
        <tissue evidence="12">Salivary glands</tissue>
    </source>
</reference>
<dbReference type="InterPro" id="IPR011990">
    <property type="entry name" value="TPR-like_helical_dom_sf"/>
</dbReference>
<dbReference type="Gene3D" id="1.25.40.10">
    <property type="entry name" value="Tetratricopeptide repeat domain"/>
    <property type="match status" value="1"/>
</dbReference>
<dbReference type="InterPro" id="IPR007810">
    <property type="entry name" value="Pep3/Vps18_beta-prop"/>
</dbReference>
<keyword evidence="9" id="KW-0175">Coiled coil</keyword>
<evidence type="ECO:0000256" key="9">
    <source>
        <dbReference type="SAM" id="Coils"/>
    </source>
</evidence>
<dbReference type="Pfam" id="PF05131">
    <property type="entry name" value="Pep3_Vps18"/>
    <property type="match status" value="1"/>
</dbReference>
<keyword evidence="4" id="KW-0479">Metal-binding</keyword>
<evidence type="ECO:0000256" key="4">
    <source>
        <dbReference type="ARBA" id="ARBA00022723"/>
    </source>
</evidence>
<accession>A0AAQ4DVY5</accession>
<feature type="domain" description="Pep3/Vps18 beta-propeller" evidence="10">
    <location>
        <begin position="44"/>
        <end position="416"/>
    </location>
</feature>
<dbReference type="InterPro" id="IPR000547">
    <property type="entry name" value="Clathrin_H-chain/VPS_repeat"/>
</dbReference>
<dbReference type="GO" id="GO:0008270">
    <property type="term" value="F:zinc ion binding"/>
    <property type="evidence" value="ECO:0007669"/>
    <property type="project" value="UniProtKB-KW"/>
</dbReference>
<name>A0AAQ4DVY5_AMBAM</name>
<dbReference type="PANTHER" id="PTHR23323:SF26">
    <property type="entry name" value="VACUOLAR PROTEIN SORTING-ASSOCIATED PROTEIN 18 HOMOLOG"/>
    <property type="match status" value="1"/>
</dbReference>
<proteinExistence type="inferred from homology"/>
<keyword evidence="7" id="KW-0472">Membrane</keyword>
<dbReference type="GO" id="GO:0006904">
    <property type="term" value="P:vesicle docking involved in exocytosis"/>
    <property type="evidence" value="ECO:0007669"/>
    <property type="project" value="TreeGrafter"/>
</dbReference>
<dbReference type="PROSITE" id="PS50236">
    <property type="entry name" value="CHCR"/>
    <property type="match status" value="1"/>
</dbReference>
<organism evidence="12 13">
    <name type="scientific">Amblyomma americanum</name>
    <name type="common">Lone star tick</name>
    <dbReference type="NCBI Taxonomy" id="6943"/>
    <lineage>
        <taxon>Eukaryota</taxon>
        <taxon>Metazoa</taxon>
        <taxon>Ecdysozoa</taxon>
        <taxon>Arthropoda</taxon>
        <taxon>Chelicerata</taxon>
        <taxon>Arachnida</taxon>
        <taxon>Acari</taxon>
        <taxon>Parasitiformes</taxon>
        <taxon>Ixodida</taxon>
        <taxon>Ixodoidea</taxon>
        <taxon>Ixodidae</taxon>
        <taxon>Amblyomminae</taxon>
        <taxon>Amblyomma</taxon>
    </lineage>
</organism>
<comment type="subcellular location">
    <subcellularLocation>
        <location evidence="1">Late endosome membrane</location>
        <topology evidence="1">Peripheral membrane protein</topology>
        <orientation evidence="1">Cytoplasmic side</orientation>
    </subcellularLocation>
</comment>
<feature type="domain" description="Pep3/Vps18 RING C-terminal" evidence="11">
    <location>
        <begin position="883"/>
        <end position="983"/>
    </location>
</feature>
<evidence type="ECO:0000256" key="3">
    <source>
        <dbReference type="ARBA" id="ARBA00017338"/>
    </source>
</evidence>
<keyword evidence="5" id="KW-0863">Zinc-finger</keyword>